<dbReference type="PROSITE" id="PS51257">
    <property type="entry name" value="PROKAR_LIPOPROTEIN"/>
    <property type="match status" value="1"/>
</dbReference>
<dbReference type="CDD" id="cd22784">
    <property type="entry name" value="DPBB_MltA_YuiC-like"/>
    <property type="match status" value="1"/>
</dbReference>
<keyword evidence="1" id="KW-0732">Signal</keyword>
<evidence type="ECO:0000313" key="2">
    <source>
        <dbReference type="EMBL" id="MBT0961025.1"/>
    </source>
</evidence>
<reference evidence="3" key="1">
    <citation type="journal article" date="2022" name="ISME J.">
        <title>Genetic and phylogenetic analysis of dissimilatory iodate-reducing bacteria identifies potential niches across the world's oceans.</title>
        <authorList>
            <person name="Reyes-Umana V."/>
            <person name="Henning Z."/>
            <person name="Lee K."/>
            <person name="Barnum T.P."/>
            <person name="Coates J.D."/>
        </authorList>
    </citation>
    <scope>NUCLEOTIDE SEQUENCE [LARGE SCALE GENOMIC DNA]</scope>
    <source>
        <strain evidence="3">IR12</strain>
    </source>
</reference>
<gene>
    <name evidence="2" type="ORF">I8J34_07530</name>
</gene>
<name>A0A944D725_DENI1</name>
<sequence length="129" mass="14470">MTARLRRYFLLLLPLLLTACGDERQSMTVTATAYTSSPGETDDTPDLAAWGDTLAPGMKVIAVSRDLLELGLVQGAEVTIEGLDGEYVVLDKMHPRWTQKIDIYMGDNVKKARAWGRREVTIRWDGERE</sequence>
<keyword evidence="3" id="KW-1185">Reference proteome</keyword>
<comment type="caution">
    <text evidence="2">The sequence shown here is derived from an EMBL/GenBank/DDBJ whole genome shotgun (WGS) entry which is preliminary data.</text>
</comment>
<dbReference type="AlphaFoldDB" id="A0A944D725"/>
<proteinExistence type="predicted"/>
<dbReference type="EMBL" id="JAEKFT010000006">
    <property type="protein sequence ID" value="MBT0961025.1"/>
    <property type="molecule type" value="Genomic_DNA"/>
</dbReference>
<accession>A0A944D725</accession>
<protein>
    <submittedName>
        <fullName evidence="2">3D domain-containing protein</fullName>
    </submittedName>
</protein>
<organism evidence="2 3">
    <name type="scientific">Denitromonas iodatirespirans</name>
    <dbReference type="NCBI Taxonomy" id="2795389"/>
    <lineage>
        <taxon>Bacteria</taxon>
        <taxon>Pseudomonadati</taxon>
        <taxon>Pseudomonadota</taxon>
        <taxon>Betaproteobacteria</taxon>
        <taxon>Rhodocyclales</taxon>
        <taxon>Zoogloeaceae</taxon>
        <taxon>Denitromonas</taxon>
    </lineage>
</organism>
<feature type="signal peptide" evidence="1">
    <location>
        <begin position="1"/>
        <end position="19"/>
    </location>
</feature>
<evidence type="ECO:0000313" key="3">
    <source>
        <dbReference type="Proteomes" id="UP000694660"/>
    </source>
</evidence>
<feature type="chain" id="PRO_5037187235" evidence="1">
    <location>
        <begin position="20"/>
        <end position="129"/>
    </location>
</feature>
<dbReference type="Proteomes" id="UP000694660">
    <property type="component" value="Unassembled WGS sequence"/>
</dbReference>
<dbReference type="RefSeq" id="WP_214360783.1">
    <property type="nucleotide sequence ID" value="NZ_JAEKFT010000006.1"/>
</dbReference>
<evidence type="ECO:0000256" key="1">
    <source>
        <dbReference type="SAM" id="SignalP"/>
    </source>
</evidence>